<organism evidence="1 2">
    <name type="scientific">Nakamurella flavida</name>
    <dbReference type="NCBI Taxonomy" id="363630"/>
    <lineage>
        <taxon>Bacteria</taxon>
        <taxon>Bacillati</taxon>
        <taxon>Actinomycetota</taxon>
        <taxon>Actinomycetes</taxon>
        <taxon>Nakamurellales</taxon>
        <taxon>Nakamurellaceae</taxon>
        <taxon>Nakamurella</taxon>
    </lineage>
</organism>
<dbReference type="EMBL" id="JAERWL010000007">
    <property type="protein sequence ID" value="MBM9476418.1"/>
    <property type="molecule type" value="Genomic_DNA"/>
</dbReference>
<dbReference type="SUPFAM" id="SSF53254">
    <property type="entry name" value="Phosphoglycerate mutase-like"/>
    <property type="match status" value="1"/>
</dbReference>
<dbReference type="Pfam" id="PF00300">
    <property type="entry name" value="His_Phos_1"/>
    <property type="match status" value="1"/>
</dbReference>
<protein>
    <submittedName>
        <fullName evidence="1">Histidine phosphatase family protein</fullName>
    </submittedName>
</protein>
<dbReference type="CDD" id="cd07067">
    <property type="entry name" value="HP_PGM_like"/>
    <property type="match status" value="1"/>
</dbReference>
<comment type="caution">
    <text evidence="1">The sequence shown here is derived from an EMBL/GenBank/DDBJ whole genome shotgun (WGS) entry which is preliminary data.</text>
</comment>
<dbReference type="Gene3D" id="3.40.50.1240">
    <property type="entry name" value="Phosphoglycerate mutase-like"/>
    <property type="match status" value="1"/>
</dbReference>
<dbReference type="InterPro" id="IPR029033">
    <property type="entry name" value="His_PPase_superfam"/>
</dbReference>
<reference evidence="1" key="1">
    <citation type="submission" date="2021-01" db="EMBL/GenBank/DDBJ databases">
        <title>KCTC 19127 draft genome.</title>
        <authorList>
            <person name="An D."/>
        </authorList>
    </citation>
    <scope>NUCLEOTIDE SEQUENCE</scope>
    <source>
        <strain evidence="1">KCTC 19127</strain>
    </source>
</reference>
<dbReference type="SMART" id="SM00855">
    <property type="entry name" value="PGAM"/>
    <property type="match status" value="1"/>
</dbReference>
<dbReference type="InterPro" id="IPR013078">
    <property type="entry name" value="His_Pase_superF_clade-1"/>
</dbReference>
<dbReference type="RefSeq" id="WP_205256530.1">
    <property type="nucleotide sequence ID" value="NZ_BAAAPV010000001.1"/>
</dbReference>
<dbReference type="Proteomes" id="UP000663801">
    <property type="component" value="Unassembled WGS sequence"/>
</dbReference>
<accession>A0A938YKL3</accession>
<gene>
    <name evidence="1" type="ORF">JL107_08200</name>
</gene>
<dbReference type="PANTHER" id="PTHR47623:SF1">
    <property type="entry name" value="OS09G0287300 PROTEIN"/>
    <property type="match status" value="1"/>
</dbReference>
<dbReference type="PANTHER" id="PTHR47623">
    <property type="entry name" value="OS09G0287300 PROTEIN"/>
    <property type="match status" value="1"/>
</dbReference>
<sequence length="171" mass="17678">MTADRTLVLLRHGKSGYPPGVDDHDRPLAARGRREAALAGAWIDEQVPPLDAVLCSTALRTRQTLEHTGLGAPAEFRGEIYEAAPGDLRELVAALDPDLRSVLLVGHAPGIPALALALAGPGSDADAVAGVDGHFPTSAIAVLRIAGPWSDLTGHGPATGARLAAFHIARD</sequence>
<dbReference type="AlphaFoldDB" id="A0A938YKL3"/>
<evidence type="ECO:0000313" key="1">
    <source>
        <dbReference type="EMBL" id="MBM9476418.1"/>
    </source>
</evidence>
<name>A0A938YKL3_9ACTN</name>
<proteinExistence type="predicted"/>
<keyword evidence="2" id="KW-1185">Reference proteome</keyword>
<evidence type="ECO:0000313" key="2">
    <source>
        <dbReference type="Proteomes" id="UP000663801"/>
    </source>
</evidence>